<organism evidence="2 3">
    <name type="scientific">Prunus dulcis</name>
    <name type="common">Almond</name>
    <name type="synonym">Amygdalus dulcis</name>
    <dbReference type="NCBI Taxonomy" id="3755"/>
    <lineage>
        <taxon>Eukaryota</taxon>
        <taxon>Viridiplantae</taxon>
        <taxon>Streptophyta</taxon>
        <taxon>Embryophyta</taxon>
        <taxon>Tracheophyta</taxon>
        <taxon>Spermatophyta</taxon>
        <taxon>Magnoliopsida</taxon>
        <taxon>eudicotyledons</taxon>
        <taxon>Gunneridae</taxon>
        <taxon>Pentapetalae</taxon>
        <taxon>rosids</taxon>
        <taxon>fabids</taxon>
        <taxon>Rosales</taxon>
        <taxon>Rosaceae</taxon>
        <taxon>Amygdaloideae</taxon>
        <taxon>Amygdaleae</taxon>
        <taxon>Prunus</taxon>
    </lineage>
</organism>
<dbReference type="Proteomes" id="UP000327085">
    <property type="component" value="Chromosome 6"/>
</dbReference>
<name>A0A5E4GCM1_PRUDU</name>
<dbReference type="InParanoid" id="A0A5E4GCM1"/>
<proteinExistence type="predicted"/>
<feature type="compositionally biased region" description="Polar residues" evidence="1">
    <location>
        <begin position="1"/>
        <end position="11"/>
    </location>
</feature>
<sequence length="117" mass="12679">IRNCRQLGTNSEARKGRITNFLRQQGTPERGTSVSPIRAAGSSPCCLGTKTSAILLGTRDQSPDQPTAPASSPETRNFGPIDQMGDRTRGIRHTVRSEARGEGPGCCRFYLRAYPSD</sequence>
<evidence type="ECO:0000256" key="1">
    <source>
        <dbReference type="SAM" id="MobiDB-lite"/>
    </source>
</evidence>
<feature type="compositionally biased region" description="Polar residues" evidence="1">
    <location>
        <begin position="59"/>
        <end position="75"/>
    </location>
</feature>
<dbReference type="AlphaFoldDB" id="A0A5E4GCM1"/>
<feature type="compositionally biased region" description="Polar residues" evidence="1">
    <location>
        <begin position="21"/>
        <end position="35"/>
    </location>
</feature>
<feature type="non-terminal residue" evidence="2">
    <location>
        <position position="117"/>
    </location>
</feature>
<evidence type="ECO:0000313" key="2">
    <source>
        <dbReference type="EMBL" id="VVA37342.1"/>
    </source>
</evidence>
<dbReference type="Gramene" id="VVA37342">
    <property type="protein sequence ID" value="VVA37342"/>
    <property type="gene ID" value="Prudul26B017970"/>
</dbReference>
<feature type="non-terminal residue" evidence="2">
    <location>
        <position position="1"/>
    </location>
</feature>
<feature type="region of interest" description="Disordered" evidence="1">
    <location>
        <begin position="58"/>
        <end position="102"/>
    </location>
</feature>
<protein>
    <submittedName>
        <fullName evidence="2">PREDICTED: uncharacterized protein</fullName>
    </submittedName>
</protein>
<evidence type="ECO:0000313" key="3">
    <source>
        <dbReference type="Proteomes" id="UP000327085"/>
    </source>
</evidence>
<dbReference type="EMBL" id="CABIKO010000528">
    <property type="protein sequence ID" value="VVA37342.1"/>
    <property type="molecule type" value="Genomic_DNA"/>
</dbReference>
<feature type="region of interest" description="Disordered" evidence="1">
    <location>
        <begin position="1"/>
        <end position="41"/>
    </location>
</feature>
<feature type="compositionally biased region" description="Basic and acidic residues" evidence="1">
    <location>
        <begin position="84"/>
        <end position="101"/>
    </location>
</feature>
<reference evidence="3" key="1">
    <citation type="journal article" date="2020" name="Plant J.">
        <title>Transposons played a major role in the diversification between the closely related almond and peach genomes: results from the almond genome sequence.</title>
        <authorList>
            <person name="Alioto T."/>
            <person name="Alexiou K.G."/>
            <person name="Bardil A."/>
            <person name="Barteri F."/>
            <person name="Castanera R."/>
            <person name="Cruz F."/>
            <person name="Dhingra A."/>
            <person name="Duval H."/>
            <person name="Fernandez I Marti A."/>
            <person name="Frias L."/>
            <person name="Galan B."/>
            <person name="Garcia J.L."/>
            <person name="Howad W."/>
            <person name="Gomez-Garrido J."/>
            <person name="Gut M."/>
            <person name="Julca I."/>
            <person name="Morata J."/>
            <person name="Puigdomenech P."/>
            <person name="Ribeca P."/>
            <person name="Rubio Cabetas M.J."/>
            <person name="Vlasova A."/>
            <person name="Wirthensohn M."/>
            <person name="Garcia-Mas J."/>
            <person name="Gabaldon T."/>
            <person name="Casacuberta J.M."/>
            <person name="Arus P."/>
        </authorList>
    </citation>
    <scope>NUCLEOTIDE SEQUENCE [LARGE SCALE GENOMIC DNA]</scope>
    <source>
        <strain evidence="3">cv. Texas</strain>
    </source>
</reference>
<gene>
    <name evidence="2" type="ORF">ALMOND_2B017970</name>
</gene>
<accession>A0A5E4GCM1</accession>